<dbReference type="Pfam" id="PF13183">
    <property type="entry name" value="Fer4_8"/>
    <property type="match status" value="1"/>
</dbReference>
<proteinExistence type="inferred from homology"/>
<evidence type="ECO:0000256" key="3">
    <source>
        <dbReference type="ARBA" id="ARBA00022630"/>
    </source>
</evidence>
<evidence type="ECO:0000256" key="4">
    <source>
        <dbReference type="ARBA" id="ARBA00022723"/>
    </source>
</evidence>
<keyword evidence="7" id="KW-0560">Oxidoreductase</keyword>
<dbReference type="GO" id="GO:0046872">
    <property type="term" value="F:metal ion binding"/>
    <property type="evidence" value="ECO:0007669"/>
    <property type="project" value="UniProtKB-KW"/>
</dbReference>
<keyword evidence="8" id="KW-0408">Iron</keyword>
<dbReference type="InterPro" id="IPR006094">
    <property type="entry name" value="Oxid_FAD_bind_N"/>
</dbReference>
<sequence>MELTPAQQQGLLTALEAALGKQKVLSRAIDRHSRAHDASHYLLVPQVVVNAETIEDVSAVLAVATEHRVPVTFRSGGTSLSGQASGAGILVDTRRGFREIEVLDDGRRVRVQPGAVLRAVNARLIRHRRALGPDPASEAACTIGGVIANNSSGMAAGIEHNSTRTLESMVLVLSSGTVVDTGAEGALEHLREQEPQLAAELERLQKQLTADPQAVAEIRERFAMKNTMGYSLDAFCEAPDLLTLLTRLLIGSEGTLGFVAEAVFRTVEVQPAAATGLLIFDSVDQAAQSLPALVETGAKALELMDAASLKVARRLPQAPEVIHGFPIAEHAAVLVEYRGDDQAELDATLSLAEPVLSSVPTTRPAQLSSEPSTRAALWSVRKGLYAAVAEARPPGTTALLEDVVVPVERLADACRDLAALLADHDYTDPVIFGHAKDGNLHFMITEDTEDPDSLARLEAFTEDLVELILAHGGNLKAEHGTGRAMAPFIDRQYSPVLVEALHALKRAFDPAGVLNPGVVLTTDAQAHLHDLKPVARIDAEVDRCVECGYCEPVCPSRDLTLTPRQRIVIRRARERAKAAGDEALVAELDQQQEYESIDTCAADGICATACPVGIDTGAMVKRLRGEEHGRLAQSTWKTAAQHWKTAVNTAGFALNIAQKAPPGLITLPNRAARAVLGPDTIPLWSQDLPSGGQRRSRVTEKITSTAGQSEPAAIFLPSCQGTMFAPAEGSEGVQSAVLRLCEAAGVSVVVPGEIDGLCCGTPWSSKGFTSGHQVMAQKVQEAIGKLQQIHGAEIPVIVDATSCTEGVQGIAQQAPVVDAVSFVIETVLPRLVDTPRQPVDSLTLHPTCSSQKSGLNPALQALAEAIADEVHIPEDWGCCGFAGDRGMLHPELTASATAAEAGQVREYDAAEHASCNRACEIALSRATGYSYRHLLEIAAEVLAPQTVTA</sequence>
<evidence type="ECO:0000256" key="6">
    <source>
        <dbReference type="ARBA" id="ARBA00022946"/>
    </source>
</evidence>
<dbReference type="GO" id="GO:0051536">
    <property type="term" value="F:iron-sulfur cluster binding"/>
    <property type="evidence" value="ECO:0007669"/>
    <property type="project" value="UniProtKB-KW"/>
</dbReference>
<keyword evidence="4" id="KW-0479">Metal-binding</keyword>
<dbReference type="Proteomes" id="UP000523139">
    <property type="component" value="Unassembled WGS sequence"/>
</dbReference>
<evidence type="ECO:0000259" key="11">
    <source>
        <dbReference type="PROSITE" id="PS51379"/>
    </source>
</evidence>
<dbReference type="InterPro" id="IPR036318">
    <property type="entry name" value="FAD-bd_PCMH-like_sf"/>
</dbReference>
<dbReference type="SUPFAM" id="SSF46548">
    <property type="entry name" value="alpha-helical ferredoxin"/>
    <property type="match status" value="1"/>
</dbReference>
<evidence type="ECO:0000313" key="13">
    <source>
        <dbReference type="EMBL" id="NLS09750.1"/>
    </source>
</evidence>
<evidence type="ECO:0000256" key="5">
    <source>
        <dbReference type="ARBA" id="ARBA00022827"/>
    </source>
</evidence>
<evidence type="ECO:0000256" key="7">
    <source>
        <dbReference type="ARBA" id="ARBA00023002"/>
    </source>
</evidence>
<dbReference type="Gene3D" id="3.30.43.10">
    <property type="entry name" value="Uridine Diphospho-n-acetylenolpyruvylglucosamine Reductase, domain 2"/>
    <property type="match status" value="1"/>
</dbReference>
<feature type="domain" description="4Fe-4S ferredoxin-type" evidence="11">
    <location>
        <begin position="533"/>
        <end position="564"/>
    </location>
</feature>
<dbReference type="InterPro" id="IPR017896">
    <property type="entry name" value="4Fe4S_Fe-S-bd"/>
</dbReference>
<keyword evidence="14" id="KW-1185">Reference proteome</keyword>
<name>A0A7X8TJN4_9MICC</name>
<dbReference type="PROSITE" id="PS00198">
    <property type="entry name" value="4FE4S_FER_1"/>
    <property type="match status" value="1"/>
</dbReference>
<gene>
    <name evidence="13" type="ORF">HGQ17_06970</name>
</gene>
<dbReference type="PROSITE" id="PS51387">
    <property type="entry name" value="FAD_PCMH"/>
    <property type="match status" value="1"/>
</dbReference>
<dbReference type="PANTHER" id="PTHR11748">
    <property type="entry name" value="D-LACTATE DEHYDROGENASE"/>
    <property type="match status" value="1"/>
</dbReference>
<dbReference type="Gene3D" id="1.10.1060.10">
    <property type="entry name" value="Alpha-helical ferredoxin"/>
    <property type="match status" value="1"/>
</dbReference>
<dbReference type="Gene3D" id="1.10.45.10">
    <property type="entry name" value="Vanillyl-alcohol Oxidase, Chain A, domain 4"/>
    <property type="match status" value="1"/>
</dbReference>
<dbReference type="InterPro" id="IPR009051">
    <property type="entry name" value="Helical_ferredxn"/>
</dbReference>
<dbReference type="PANTHER" id="PTHR11748:SF111">
    <property type="entry name" value="D-LACTATE DEHYDROGENASE, MITOCHONDRIAL-RELATED"/>
    <property type="match status" value="1"/>
</dbReference>
<dbReference type="GO" id="GO:0004458">
    <property type="term" value="F:D-lactate dehydrogenase (cytochrome) activity"/>
    <property type="evidence" value="ECO:0007669"/>
    <property type="project" value="UniProtKB-EC"/>
</dbReference>
<dbReference type="AlphaFoldDB" id="A0A7X8TJN4"/>
<dbReference type="Gene3D" id="3.30.465.10">
    <property type="match status" value="1"/>
</dbReference>
<reference evidence="13 14" key="1">
    <citation type="submission" date="2020-04" db="EMBL/GenBank/DDBJ databases">
        <title>Nesterenkonia sp. nov., isolated from marine sediment.</title>
        <authorList>
            <person name="Zhang G."/>
        </authorList>
    </citation>
    <scope>NUCLEOTIDE SEQUENCE [LARGE SCALE GENOMIC DNA]</scope>
    <source>
        <strain evidence="13 14">MY13</strain>
    </source>
</reference>
<dbReference type="PROSITE" id="PS51379">
    <property type="entry name" value="4FE4S_FER_2"/>
    <property type="match status" value="1"/>
</dbReference>
<keyword evidence="5" id="KW-0274">FAD</keyword>
<dbReference type="RefSeq" id="WP_168887244.1">
    <property type="nucleotide sequence ID" value="NZ_JABAHY010000005.1"/>
</dbReference>
<dbReference type="Pfam" id="PF01565">
    <property type="entry name" value="FAD_binding_4"/>
    <property type="match status" value="1"/>
</dbReference>
<dbReference type="InterPro" id="IPR016167">
    <property type="entry name" value="FAD-bd_PCMH_sub1"/>
</dbReference>
<evidence type="ECO:0000256" key="10">
    <source>
        <dbReference type="ARBA" id="ARBA00038897"/>
    </source>
</evidence>
<dbReference type="InterPro" id="IPR004113">
    <property type="entry name" value="FAD-bd_oxidored_4_C"/>
</dbReference>
<keyword evidence="9" id="KW-0411">Iron-sulfur</keyword>
<evidence type="ECO:0000256" key="8">
    <source>
        <dbReference type="ARBA" id="ARBA00023004"/>
    </source>
</evidence>
<dbReference type="SUPFAM" id="SSF56176">
    <property type="entry name" value="FAD-binding/transporter-associated domain-like"/>
    <property type="match status" value="1"/>
</dbReference>
<evidence type="ECO:0000256" key="9">
    <source>
        <dbReference type="ARBA" id="ARBA00023014"/>
    </source>
</evidence>
<dbReference type="InterPro" id="IPR017900">
    <property type="entry name" value="4Fe4S_Fe_S_CS"/>
</dbReference>
<comment type="caution">
    <text evidence="13">The sequence shown here is derived from an EMBL/GenBank/DDBJ whole genome shotgun (WGS) entry which is preliminary data.</text>
</comment>
<dbReference type="InterPro" id="IPR016164">
    <property type="entry name" value="FAD-linked_Oxase-like_C"/>
</dbReference>
<evidence type="ECO:0000256" key="2">
    <source>
        <dbReference type="ARBA" id="ARBA00008000"/>
    </source>
</evidence>
<dbReference type="EMBL" id="JABAHY010000005">
    <property type="protein sequence ID" value="NLS09750.1"/>
    <property type="molecule type" value="Genomic_DNA"/>
</dbReference>
<keyword evidence="3" id="KW-0285">Flavoprotein</keyword>
<dbReference type="GO" id="GO:0071949">
    <property type="term" value="F:FAD binding"/>
    <property type="evidence" value="ECO:0007669"/>
    <property type="project" value="InterPro"/>
</dbReference>
<dbReference type="SUPFAM" id="SSF55103">
    <property type="entry name" value="FAD-linked oxidases, C-terminal domain"/>
    <property type="match status" value="1"/>
</dbReference>
<comment type="cofactor">
    <cofactor evidence="1">
        <name>FAD</name>
        <dbReference type="ChEBI" id="CHEBI:57692"/>
    </cofactor>
</comment>
<organism evidence="13 14">
    <name type="scientific">Nesterenkonia sedimenti</name>
    <dbReference type="NCBI Taxonomy" id="1463632"/>
    <lineage>
        <taxon>Bacteria</taxon>
        <taxon>Bacillati</taxon>
        <taxon>Actinomycetota</taxon>
        <taxon>Actinomycetes</taxon>
        <taxon>Micrococcales</taxon>
        <taxon>Micrococcaceae</taxon>
        <taxon>Nesterenkonia</taxon>
    </lineage>
</organism>
<dbReference type="GO" id="GO:1903457">
    <property type="term" value="P:lactate catabolic process"/>
    <property type="evidence" value="ECO:0007669"/>
    <property type="project" value="TreeGrafter"/>
</dbReference>
<dbReference type="Pfam" id="PF02913">
    <property type="entry name" value="FAD-oxidase_C"/>
    <property type="match status" value="1"/>
</dbReference>
<feature type="domain" description="FAD-binding PCMH-type" evidence="12">
    <location>
        <begin position="41"/>
        <end position="269"/>
    </location>
</feature>
<evidence type="ECO:0000256" key="1">
    <source>
        <dbReference type="ARBA" id="ARBA00001974"/>
    </source>
</evidence>
<dbReference type="InterPro" id="IPR016171">
    <property type="entry name" value="Vanillyl_alc_oxidase_C-sub2"/>
</dbReference>
<accession>A0A7X8TJN4</accession>
<dbReference type="EC" id="1.1.2.4" evidence="10"/>
<dbReference type="Pfam" id="PF02754">
    <property type="entry name" value="CCG"/>
    <property type="match status" value="2"/>
</dbReference>
<dbReference type="InterPro" id="IPR016166">
    <property type="entry name" value="FAD-bd_PCMH"/>
</dbReference>
<comment type="similarity">
    <text evidence="2">Belongs to the FAD-binding oxidoreductase/transferase type 4 family.</text>
</comment>
<protein>
    <recommendedName>
        <fullName evidence="10">D-lactate dehydrogenase (cytochrome)</fullName>
        <ecNumber evidence="10">1.1.2.4</ecNumber>
    </recommendedName>
</protein>
<keyword evidence="6" id="KW-0809">Transit peptide</keyword>
<dbReference type="Gene3D" id="3.30.70.2740">
    <property type="match status" value="1"/>
</dbReference>
<evidence type="ECO:0000259" key="12">
    <source>
        <dbReference type="PROSITE" id="PS51387"/>
    </source>
</evidence>
<dbReference type="InterPro" id="IPR016169">
    <property type="entry name" value="FAD-bd_PCMH_sub2"/>
</dbReference>
<dbReference type="GO" id="GO:0008720">
    <property type="term" value="F:D-lactate dehydrogenase (NAD+) activity"/>
    <property type="evidence" value="ECO:0007669"/>
    <property type="project" value="TreeGrafter"/>
</dbReference>
<dbReference type="InterPro" id="IPR004017">
    <property type="entry name" value="Cys_rich_dom"/>
</dbReference>
<evidence type="ECO:0000313" key="14">
    <source>
        <dbReference type="Proteomes" id="UP000523139"/>
    </source>
</evidence>